<organism evidence="1 2">
    <name type="scientific">Candidatus Desantisbacteria bacterium CG23_combo_of_CG06-09_8_20_14_all_40_23</name>
    <dbReference type="NCBI Taxonomy" id="1974550"/>
    <lineage>
        <taxon>Bacteria</taxon>
        <taxon>Candidatus Desantisiibacteriota</taxon>
    </lineage>
</organism>
<protein>
    <submittedName>
        <fullName evidence="1">Uncharacterized protein</fullName>
    </submittedName>
</protein>
<dbReference type="Proteomes" id="UP000231067">
    <property type="component" value="Unassembled WGS sequence"/>
</dbReference>
<name>A0A2H0A8T6_9BACT</name>
<accession>A0A2H0A8T6</accession>
<proteinExistence type="predicted"/>
<evidence type="ECO:0000313" key="2">
    <source>
        <dbReference type="Proteomes" id="UP000231067"/>
    </source>
</evidence>
<dbReference type="EMBL" id="PCSH01000092">
    <property type="protein sequence ID" value="PIP40898.1"/>
    <property type="molecule type" value="Genomic_DNA"/>
</dbReference>
<evidence type="ECO:0000313" key="1">
    <source>
        <dbReference type="EMBL" id="PIP40898.1"/>
    </source>
</evidence>
<dbReference type="AlphaFoldDB" id="A0A2H0A8T6"/>
<comment type="caution">
    <text evidence="1">The sequence shown here is derived from an EMBL/GenBank/DDBJ whole genome shotgun (WGS) entry which is preliminary data.</text>
</comment>
<gene>
    <name evidence="1" type="ORF">COX18_05165</name>
</gene>
<reference evidence="1 2" key="1">
    <citation type="submission" date="2017-09" db="EMBL/GenBank/DDBJ databases">
        <title>Depth-based differentiation of microbial function through sediment-hosted aquifers and enrichment of novel symbionts in the deep terrestrial subsurface.</title>
        <authorList>
            <person name="Probst A.J."/>
            <person name="Ladd B."/>
            <person name="Jarett J.K."/>
            <person name="Geller-Mcgrath D.E."/>
            <person name="Sieber C.M."/>
            <person name="Emerson J.B."/>
            <person name="Anantharaman K."/>
            <person name="Thomas B.C."/>
            <person name="Malmstrom R."/>
            <person name="Stieglmeier M."/>
            <person name="Klingl A."/>
            <person name="Woyke T."/>
            <person name="Ryan C.M."/>
            <person name="Banfield J.F."/>
        </authorList>
    </citation>
    <scope>NUCLEOTIDE SEQUENCE [LARGE SCALE GENOMIC DNA]</scope>
    <source>
        <strain evidence="1">CG23_combo_of_CG06-09_8_20_14_all_40_23</strain>
    </source>
</reference>
<sequence>MNNLINLDNLPINVKESIVSYASDIVRIYQDNLKSIVIYGSATQPEDFSQKHSNINLLIILNEITLAELKKAVKLVNGMGRKKKIVPLFLTMTHIQTSIDVFPVEFLEMKENNVVIYGEDVFEGMKIRPENIRLQCEEQIKGKIIRLRQAYLELSTKPEAMEKLMAGSLTSLLPIFRNILRIKTAQIPPIKKGQIIDGLAREYSIDTTPLLNILESKNQKKKIPKNNVESVFEQYLEILQGLAIAVDQLKVG</sequence>